<accession>A0AAD6A688</accession>
<dbReference type="GO" id="GO:0004222">
    <property type="term" value="F:metalloendopeptidase activity"/>
    <property type="evidence" value="ECO:0007669"/>
    <property type="project" value="TreeGrafter"/>
</dbReference>
<dbReference type="GO" id="GO:0030198">
    <property type="term" value="P:extracellular matrix organization"/>
    <property type="evidence" value="ECO:0007669"/>
    <property type="project" value="TreeGrafter"/>
</dbReference>
<evidence type="ECO:0008006" key="3">
    <source>
        <dbReference type="Google" id="ProtNLM"/>
    </source>
</evidence>
<comment type="caution">
    <text evidence="1">The sequence shown here is derived from an EMBL/GenBank/DDBJ whole genome shotgun (WGS) entry which is preliminary data.</text>
</comment>
<dbReference type="InterPro" id="IPR024079">
    <property type="entry name" value="MetalloPept_cat_dom_sf"/>
</dbReference>
<dbReference type="Pfam" id="PF13582">
    <property type="entry name" value="Reprolysin_3"/>
    <property type="match status" value="1"/>
</dbReference>
<keyword evidence="2" id="KW-1185">Reference proteome</keyword>
<dbReference type="SUPFAM" id="SSF55486">
    <property type="entry name" value="Metalloproteases ('zincins'), catalytic domain"/>
    <property type="match status" value="1"/>
</dbReference>
<organism evidence="1 2">
    <name type="scientific">Pogonophryne albipinna</name>
    <dbReference type="NCBI Taxonomy" id="1090488"/>
    <lineage>
        <taxon>Eukaryota</taxon>
        <taxon>Metazoa</taxon>
        <taxon>Chordata</taxon>
        <taxon>Craniata</taxon>
        <taxon>Vertebrata</taxon>
        <taxon>Euteleostomi</taxon>
        <taxon>Actinopterygii</taxon>
        <taxon>Neopterygii</taxon>
        <taxon>Teleostei</taxon>
        <taxon>Neoteleostei</taxon>
        <taxon>Acanthomorphata</taxon>
        <taxon>Eupercaria</taxon>
        <taxon>Perciformes</taxon>
        <taxon>Notothenioidei</taxon>
        <taxon>Pogonophryne</taxon>
    </lineage>
</organism>
<proteinExistence type="predicted"/>
<gene>
    <name evidence="1" type="ORF">JOQ06_007861</name>
</gene>
<dbReference type="GO" id="GO:0031012">
    <property type="term" value="C:extracellular matrix"/>
    <property type="evidence" value="ECO:0007669"/>
    <property type="project" value="TreeGrafter"/>
</dbReference>
<dbReference type="InterPro" id="IPR050439">
    <property type="entry name" value="ADAMTS_ADAMTS-like"/>
</dbReference>
<reference evidence="1" key="1">
    <citation type="submission" date="2022-11" db="EMBL/GenBank/DDBJ databases">
        <title>Chromosome-level genome of Pogonophryne albipinna.</title>
        <authorList>
            <person name="Jo E."/>
        </authorList>
    </citation>
    <scope>NUCLEOTIDE SEQUENCE</scope>
    <source>
        <strain evidence="1">SGF0006</strain>
        <tissue evidence="1">Muscle</tissue>
    </source>
</reference>
<dbReference type="EMBL" id="JAPTMU010000323">
    <property type="protein sequence ID" value="KAJ4919219.1"/>
    <property type="molecule type" value="Genomic_DNA"/>
</dbReference>
<dbReference type="Gene3D" id="3.40.390.10">
    <property type="entry name" value="Collagenase (Catalytic Domain)"/>
    <property type="match status" value="1"/>
</dbReference>
<dbReference type="PANTHER" id="PTHR13723:SF141">
    <property type="entry name" value="A DISINTEGRIN AND METALLOPROTEINASE WITH THROMBOSPONDIN MOTIFS 2"/>
    <property type="match status" value="1"/>
</dbReference>
<evidence type="ECO:0000313" key="1">
    <source>
        <dbReference type="EMBL" id="KAJ4919219.1"/>
    </source>
</evidence>
<evidence type="ECO:0000313" key="2">
    <source>
        <dbReference type="Proteomes" id="UP001219934"/>
    </source>
</evidence>
<dbReference type="PANTHER" id="PTHR13723">
    <property type="entry name" value="ADAMTS A DISINTEGRIN AND METALLOPROTEASE WITH THROMBOSPONDIN MOTIFS PROTEASE"/>
    <property type="match status" value="1"/>
</dbReference>
<dbReference type="Proteomes" id="UP001219934">
    <property type="component" value="Unassembled WGS sequence"/>
</dbReference>
<dbReference type="AlphaFoldDB" id="A0AAD6A688"/>
<sequence length="125" mass="13846">MFAPPPSVIQVNEIYRDHSLGANINVVLVRIVMLSPSKSQQLISVGNPQKSLENVCGWSYLQQREQSHAEQHDHTVYLTRQEFGPSGMQGYAPVKGMCQLHRSCVLVLEDGFSSAFVAAHETGHV</sequence>
<protein>
    <recommendedName>
        <fullName evidence="3">Peptidase M12B domain-containing protein</fullName>
    </recommendedName>
</protein>
<name>A0AAD6A688_9TELE</name>
<dbReference type="GO" id="GO:0006508">
    <property type="term" value="P:proteolysis"/>
    <property type="evidence" value="ECO:0007669"/>
    <property type="project" value="TreeGrafter"/>
</dbReference>